<protein>
    <submittedName>
        <fullName evidence="2">Uncharacterized protein</fullName>
    </submittedName>
</protein>
<feature type="compositionally biased region" description="Polar residues" evidence="1">
    <location>
        <begin position="19"/>
        <end position="33"/>
    </location>
</feature>
<evidence type="ECO:0000256" key="1">
    <source>
        <dbReference type="SAM" id="MobiDB-lite"/>
    </source>
</evidence>
<feature type="region of interest" description="Disordered" evidence="1">
    <location>
        <begin position="1"/>
        <end position="82"/>
    </location>
</feature>
<dbReference type="EMBL" id="JACEIK010009226">
    <property type="protein sequence ID" value="MCE3052129.1"/>
    <property type="molecule type" value="Genomic_DNA"/>
</dbReference>
<proteinExistence type="predicted"/>
<feature type="region of interest" description="Disordered" evidence="1">
    <location>
        <begin position="133"/>
        <end position="174"/>
    </location>
</feature>
<name>A0ABS8WSK0_DATST</name>
<feature type="compositionally biased region" description="Basic and acidic residues" evidence="1">
    <location>
        <begin position="156"/>
        <end position="166"/>
    </location>
</feature>
<dbReference type="Proteomes" id="UP000823775">
    <property type="component" value="Unassembled WGS sequence"/>
</dbReference>
<accession>A0ABS8WSK0</accession>
<evidence type="ECO:0000313" key="2">
    <source>
        <dbReference type="EMBL" id="MCE3052129.1"/>
    </source>
</evidence>
<feature type="compositionally biased region" description="Polar residues" evidence="1">
    <location>
        <begin position="135"/>
        <end position="155"/>
    </location>
</feature>
<keyword evidence="3" id="KW-1185">Reference proteome</keyword>
<sequence>DRFGTKVTHNSLEGPGPQGDSSTAPVDRNTSVDTRTEDSPVDTSAGMAAPVGQPDSVLLPNTFGPSLVQNNDEEGTTEKGSMKTSYDYLFEKDLPVEKGISSNILAHGDQLIVQNDLSDDDQPLAWKVRKLVGRQHQQSSRDQVRPPTTRSSSRKLLSDALKENHQKTTQRRKLKRKMIIEDEPSIQPENILDPEDEDKEFEDEVLATMKKGKTMSQPTSRKCSTVTKRFPTKKIASSSRRRSGDVIAEDMPSKSVTSIKTNKTLHLPVKRLRDQVLPLFPSLLPELSSRNC</sequence>
<feature type="non-terminal residue" evidence="2">
    <location>
        <position position="1"/>
    </location>
</feature>
<reference evidence="2 3" key="1">
    <citation type="journal article" date="2021" name="BMC Genomics">
        <title>Datura genome reveals duplications of psychoactive alkaloid biosynthetic genes and high mutation rate following tissue culture.</title>
        <authorList>
            <person name="Rajewski A."/>
            <person name="Carter-House D."/>
            <person name="Stajich J."/>
            <person name="Litt A."/>
        </authorList>
    </citation>
    <scope>NUCLEOTIDE SEQUENCE [LARGE SCALE GENOMIC DNA]</scope>
    <source>
        <strain evidence="2">AR-01</strain>
    </source>
</reference>
<evidence type="ECO:0000313" key="3">
    <source>
        <dbReference type="Proteomes" id="UP000823775"/>
    </source>
</evidence>
<organism evidence="2 3">
    <name type="scientific">Datura stramonium</name>
    <name type="common">Jimsonweed</name>
    <name type="synonym">Common thornapple</name>
    <dbReference type="NCBI Taxonomy" id="4076"/>
    <lineage>
        <taxon>Eukaryota</taxon>
        <taxon>Viridiplantae</taxon>
        <taxon>Streptophyta</taxon>
        <taxon>Embryophyta</taxon>
        <taxon>Tracheophyta</taxon>
        <taxon>Spermatophyta</taxon>
        <taxon>Magnoliopsida</taxon>
        <taxon>eudicotyledons</taxon>
        <taxon>Gunneridae</taxon>
        <taxon>Pentapetalae</taxon>
        <taxon>asterids</taxon>
        <taxon>lamiids</taxon>
        <taxon>Solanales</taxon>
        <taxon>Solanaceae</taxon>
        <taxon>Solanoideae</taxon>
        <taxon>Datureae</taxon>
        <taxon>Datura</taxon>
    </lineage>
</organism>
<gene>
    <name evidence="2" type="ORF">HAX54_051637</name>
</gene>
<comment type="caution">
    <text evidence="2">The sequence shown here is derived from an EMBL/GenBank/DDBJ whole genome shotgun (WGS) entry which is preliminary data.</text>
</comment>